<keyword evidence="2" id="KW-0804">Transcription</keyword>
<dbReference type="SUPFAM" id="SSF48508">
    <property type="entry name" value="Nuclear receptor ligand-binding domain"/>
    <property type="match status" value="1"/>
</dbReference>
<comment type="caution">
    <text evidence="4">The sequence shown here is derived from an EMBL/GenBank/DDBJ whole genome shotgun (WGS) entry which is preliminary data.</text>
</comment>
<evidence type="ECO:0000313" key="4">
    <source>
        <dbReference type="EMBL" id="GMR62457.1"/>
    </source>
</evidence>
<dbReference type="EMBL" id="BTRK01000006">
    <property type="protein sequence ID" value="GMR62457.1"/>
    <property type="molecule type" value="Genomic_DNA"/>
</dbReference>
<evidence type="ECO:0000256" key="2">
    <source>
        <dbReference type="ARBA" id="ARBA00023163"/>
    </source>
</evidence>
<dbReference type="AlphaFoldDB" id="A0AAN5IDL8"/>
<proteinExistence type="predicted"/>
<evidence type="ECO:0000256" key="3">
    <source>
        <dbReference type="ARBA" id="ARBA00023170"/>
    </source>
</evidence>
<reference evidence="5" key="1">
    <citation type="submission" date="2022-10" db="EMBL/GenBank/DDBJ databases">
        <title>Genome assembly of Pristionchus species.</title>
        <authorList>
            <person name="Yoshida K."/>
            <person name="Sommer R.J."/>
        </authorList>
    </citation>
    <scope>NUCLEOTIDE SEQUENCE [LARGE SCALE GENOMIC DNA]</scope>
    <source>
        <strain evidence="5">RS5460</strain>
    </source>
</reference>
<protein>
    <submittedName>
        <fullName evidence="4">Uncharacterized protein</fullName>
    </submittedName>
</protein>
<evidence type="ECO:0000313" key="5">
    <source>
        <dbReference type="Proteomes" id="UP001328107"/>
    </source>
</evidence>
<organism evidence="4 5">
    <name type="scientific">Pristionchus mayeri</name>
    <dbReference type="NCBI Taxonomy" id="1317129"/>
    <lineage>
        <taxon>Eukaryota</taxon>
        <taxon>Metazoa</taxon>
        <taxon>Ecdysozoa</taxon>
        <taxon>Nematoda</taxon>
        <taxon>Chromadorea</taxon>
        <taxon>Rhabditida</taxon>
        <taxon>Rhabditina</taxon>
        <taxon>Diplogasteromorpha</taxon>
        <taxon>Diplogasteroidea</taxon>
        <taxon>Neodiplogasteridae</taxon>
        <taxon>Pristionchus</taxon>
    </lineage>
</organism>
<keyword evidence="3" id="KW-0675">Receptor</keyword>
<sequence>MDDLLVGPSKLGMGYPVIAFLLFKSWSCFQPMQVCIKEKVRVDFSKFDYGRKKLWMFQDIVYSIEFIKALPIYCLLDDCSKRVLAASALACTNFTAAYYSYTHNSDKTYYPDGYTMTWDRNMSV</sequence>
<keyword evidence="1" id="KW-0805">Transcription regulation</keyword>
<evidence type="ECO:0000256" key="1">
    <source>
        <dbReference type="ARBA" id="ARBA00023015"/>
    </source>
</evidence>
<dbReference type="Proteomes" id="UP001328107">
    <property type="component" value="Unassembled WGS sequence"/>
</dbReference>
<name>A0AAN5IDL8_9BILA</name>
<keyword evidence="5" id="KW-1185">Reference proteome</keyword>
<accession>A0AAN5IDL8</accession>
<gene>
    <name evidence="4" type="ORF">PMAYCL1PPCAC_32651</name>
</gene>
<dbReference type="InterPro" id="IPR035500">
    <property type="entry name" value="NHR-like_dom_sf"/>
</dbReference>